<keyword evidence="6" id="KW-0067">ATP-binding</keyword>
<dbReference type="InterPro" id="IPR018094">
    <property type="entry name" value="Thymidylate_kinase"/>
</dbReference>
<accession>A0A839S021</accession>
<keyword evidence="3 8" id="KW-0812">Transmembrane</keyword>
<feature type="transmembrane region" description="Helical" evidence="8">
    <location>
        <begin position="378"/>
        <end position="395"/>
    </location>
</feature>
<organism evidence="10 11">
    <name type="scientific">Prauserella isguenensis</name>
    <dbReference type="NCBI Taxonomy" id="1470180"/>
    <lineage>
        <taxon>Bacteria</taxon>
        <taxon>Bacillati</taxon>
        <taxon>Actinomycetota</taxon>
        <taxon>Actinomycetes</taxon>
        <taxon>Pseudonocardiales</taxon>
        <taxon>Pseudonocardiaceae</taxon>
        <taxon>Prauserella</taxon>
    </lineage>
</organism>
<dbReference type="InterPro" id="IPR036259">
    <property type="entry name" value="MFS_trans_sf"/>
</dbReference>
<feature type="transmembrane region" description="Helical" evidence="8">
    <location>
        <begin position="482"/>
        <end position="498"/>
    </location>
</feature>
<feature type="domain" description="Thymidylate kinase-like" evidence="9">
    <location>
        <begin position="568"/>
        <end position="708"/>
    </location>
</feature>
<feature type="transmembrane region" description="Helical" evidence="8">
    <location>
        <begin position="401"/>
        <end position="423"/>
    </location>
</feature>
<dbReference type="AlphaFoldDB" id="A0A839S021"/>
<feature type="transmembrane region" description="Helical" evidence="8">
    <location>
        <begin position="312"/>
        <end position="334"/>
    </location>
</feature>
<comment type="function">
    <text evidence="6">Phosphorylation of dTMP to form dTDP in both de novo and salvage pathways of dTTP synthesis.</text>
</comment>
<dbReference type="CDD" id="cd01672">
    <property type="entry name" value="TMPK"/>
    <property type="match status" value="1"/>
</dbReference>
<keyword evidence="6 10" id="KW-0418">Kinase</keyword>
<keyword evidence="11" id="KW-1185">Reference proteome</keyword>
<feature type="transmembrane region" description="Helical" evidence="8">
    <location>
        <begin position="346"/>
        <end position="366"/>
    </location>
</feature>
<feature type="transmembrane region" description="Helical" evidence="8">
    <location>
        <begin position="238"/>
        <end position="258"/>
    </location>
</feature>
<dbReference type="GO" id="GO:0005886">
    <property type="term" value="C:plasma membrane"/>
    <property type="evidence" value="ECO:0007669"/>
    <property type="project" value="UniProtKB-SubCell"/>
</dbReference>
<feature type="region of interest" description="Disordered" evidence="7">
    <location>
        <begin position="1"/>
        <end position="38"/>
    </location>
</feature>
<dbReference type="GO" id="GO:0022857">
    <property type="term" value="F:transmembrane transporter activity"/>
    <property type="evidence" value="ECO:0007669"/>
    <property type="project" value="InterPro"/>
</dbReference>
<evidence type="ECO:0000256" key="7">
    <source>
        <dbReference type="SAM" id="MobiDB-lite"/>
    </source>
</evidence>
<dbReference type="PANTHER" id="PTHR23513:SF6">
    <property type="entry name" value="MAJOR FACILITATOR SUPERFAMILY ASSOCIATED DOMAIN-CONTAINING PROTEIN"/>
    <property type="match status" value="1"/>
</dbReference>
<feature type="region of interest" description="Disordered" evidence="7">
    <location>
        <begin position="722"/>
        <end position="775"/>
    </location>
</feature>
<dbReference type="CDD" id="cd06173">
    <property type="entry name" value="MFS_MefA_like"/>
    <property type="match status" value="1"/>
</dbReference>
<feature type="transmembrane region" description="Helical" evidence="8">
    <location>
        <begin position="443"/>
        <end position="462"/>
    </location>
</feature>
<keyword evidence="6" id="KW-0545">Nucleotide biosynthesis</keyword>
<dbReference type="Proteomes" id="UP000550714">
    <property type="component" value="Unassembled WGS sequence"/>
</dbReference>
<comment type="caution">
    <text evidence="10">The sequence shown here is derived from an EMBL/GenBank/DDBJ whole genome shotgun (WGS) entry which is preliminary data.</text>
</comment>
<dbReference type="GO" id="GO:0004798">
    <property type="term" value="F:dTMP kinase activity"/>
    <property type="evidence" value="ECO:0007669"/>
    <property type="project" value="UniProtKB-UniRule"/>
</dbReference>
<name>A0A839S021_9PSEU</name>
<reference evidence="10 11" key="1">
    <citation type="submission" date="2020-08" db="EMBL/GenBank/DDBJ databases">
        <title>Genomic Encyclopedia of Type Strains, Phase III (KMG-III): the genomes of soil and plant-associated and newly described type strains.</title>
        <authorList>
            <person name="Whitman W."/>
        </authorList>
    </citation>
    <scope>NUCLEOTIDE SEQUENCE [LARGE SCALE GENOMIC DNA]</scope>
    <source>
        <strain evidence="10 11">CECT 8577</strain>
    </source>
</reference>
<feature type="compositionally biased region" description="Basic and acidic residues" evidence="7">
    <location>
        <begin position="745"/>
        <end position="767"/>
    </location>
</feature>
<dbReference type="SUPFAM" id="SSF103473">
    <property type="entry name" value="MFS general substrate transporter"/>
    <property type="match status" value="1"/>
</dbReference>
<evidence type="ECO:0000259" key="9">
    <source>
        <dbReference type="Pfam" id="PF02223"/>
    </source>
</evidence>
<dbReference type="HAMAP" id="MF_00165">
    <property type="entry name" value="Thymidylate_kinase"/>
    <property type="match status" value="1"/>
</dbReference>
<comment type="catalytic activity">
    <reaction evidence="6">
        <text>dTMP + ATP = dTDP + ADP</text>
        <dbReference type="Rhea" id="RHEA:13517"/>
        <dbReference type="ChEBI" id="CHEBI:30616"/>
        <dbReference type="ChEBI" id="CHEBI:58369"/>
        <dbReference type="ChEBI" id="CHEBI:63528"/>
        <dbReference type="ChEBI" id="CHEBI:456216"/>
        <dbReference type="EC" id="2.7.4.9"/>
    </reaction>
</comment>
<keyword evidence="6" id="KW-0547">Nucleotide-binding</keyword>
<sequence length="775" mass="81043">MWGGHISEAARGTQNADTRDERAAAADPTARDASGDAQAARQVNAGASAHHEMSTTRRARSVLGIRPFRRLWAVTYLCSVADWLAMLGLTGLVTKYTDDYLLQNFAFVGVVLTQLLPGLLFAPLGGLLADRFDRRKVMICADLARFALLFSIPIVGSPIWLFVANFMAGSAAMMWIPSKDAAVPNLLRRPDQVETANQLGLFMTYGLAVVSGAGLYSVLTGVQTTLGISPDAFGEFGIANAVVFINALLYLASAILIATRIPELSLRNVHPVPESTAASRDAAASDDEAAEDQVGFIAMVRQSFSYIRRTKLVRGLLIGMMGAFAAGGAVIGAAKPYSSSLGGGDASFGLLFVAVFVGAATGLAMVPKLARRLPHDRLFGVGIVLAGMALIVVALSPHLAVSLVAAAAVGACAGAGFLTGVTIIGSQIDDAMRGRINAIYQSLLKIIIFGSTAMVPVLIGLVQPHKVTVWGNELIIDGTRPVLLGGGLLAALVGVIAYRQMDSRRTEPILADLRNIMRRRPRRMNGLLIALEGTAATDTGTQAGRLADALRTGERDVVLATDPALDDERLQGIVSGASLSSARAQALAAAAVRADIVERDIRPALDSGAIVVMERFVDSPLAHLAAVAGLDSSELEGLADWATARLRPDLAVLLDTDPAAGDAEGGANGTSAGPQHWRVQQLLTEMASADPQHYVVVDADGSPDEVAGRIHTAVQCALAGKVPGLSKRGRPKTDRDSGAPADDTAGPRDGETEDTGPRDGDTREAGERATQGTAP</sequence>
<dbReference type="GO" id="GO:0006235">
    <property type="term" value="P:dTTP biosynthetic process"/>
    <property type="evidence" value="ECO:0007669"/>
    <property type="project" value="UniProtKB-UniRule"/>
</dbReference>
<dbReference type="EC" id="2.7.4.9" evidence="6"/>
<keyword evidence="6 10" id="KW-0808">Transferase</keyword>
<dbReference type="InterPro" id="IPR011701">
    <property type="entry name" value="MFS"/>
</dbReference>
<dbReference type="Pfam" id="PF07690">
    <property type="entry name" value="MFS_1"/>
    <property type="match status" value="1"/>
</dbReference>
<dbReference type="Pfam" id="PF02223">
    <property type="entry name" value="Thymidylate_kin"/>
    <property type="match status" value="1"/>
</dbReference>
<dbReference type="SUPFAM" id="SSF52540">
    <property type="entry name" value="P-loop containing nucleoside triphosphate hydrolases"/>
    <property type="match status" value="1"/>
</dbReference>
<feature type="transmembrane region" description="Helical" evidence="8">
    <location>
        <begin position="199"/>
        <end position="218"/>
    </location>
</feature>
<comment type="similarity">
    <text evidence="6">Belongs to the thymidylate kinase family.</text>
</comment>
<keyword evidence="5 8" id="KW-0472">Membrane</keyword>
<evidence type="ECO:0000256" key="3">
    <source>
        <dbReference type="ARBA" id="ARBA00022692"/>
    </source>
</evidence>
<keyword evidence="4 8" id="KW-1133">Transmembrane helix</keyword>
<protein>
    <recommendedName>
        <fullName evidence="6">Thymidylate kinase</fullName>
        <ecNumber evidence="6">2.7.4.9</ecNumber>
    </recommendedName>
    <alternativeName>
        <fullName evidence="6">dTMP kinase</fullName>
    </alternativeName>
</protein>
<dbReference type="GO" id="GO:0006233">
    <property type="term" value="P:dTDP biosynthetic process"/>
    <property type="evidence" value="ECO:0007669"/>
    <property type="project" value="InterPro"/>
</dbReference>
<dbReference type="EMBL" id="JACHWU010000001">
    <property type="protein sequence ID" value="MBB3050169.1"/>
    <property type="molecule type" value="Genomic_DNA"/>
</dbReference>
<evidence type="ECO:0000256" key="4">
    <source>
        <dbReference type="ARBA" id="ARBA00022989"/>
    </source>
</evidence>
<feature type="transmembrane region" description="Helical" evidence="8">
    <location>
        <begin position="105"/>
        <end position="125"/>
    </location>
</feature>
<comment type="subcellular location">
    <subcellularLocation>
        <location evidence="1">Cell membrane</location>
        <topology evidence="1">Multi-pass membrane protein</topology>
    </subcellularLocation>
</comment>
<dbReference type="PANTHER" id="PTHR23513">
    <property type="entry name" value="INTEGRAL MEMBRANE EFFLUX PROTEIN-RELATED"/>
    <property type="match status" value="1"/>
</dbReference>
<dbReference type="Gene3D" id="3.40.50.300">
    <property type="entry name" value="P-loop containing nucleotide triphosphate hydrolases"/>
    <property type="match status" value="1"/>
</dbReference>
<dbReference type="Gene3D" id="1.20.1250.20">
    <property type="entry name" value="MFS general substrate transporter like domains"/>
    <property type="match status" value="1"/>
</dbReference>
<evidence type="ECO:0000256" key="2">
    <source>
        <dbReference type="ARBA" id="ARBA00022475"/>
    </source>
</evidence>
<evidence type="ECO:0000256" key="1">
    <source>
        <dbReference type="ARBA" id="ARBA00004651"/>
    </source>
</evidence>
<evidence type="ECO:0000313" key="11">
    <source>
        <dbReference type="Proteomes" id="UP000550714"/>
    </source>
</evidence>
<keyword evidence="2" id="KW-1003">Cell membrane</keyword>
<gene>
    <name evidence="6" type="primary">tmk</name>
    <name evidence="10" type="ORF">FHS23_001164</name>
</gene>
<evidence type="ECO:0000256" key="5">
    <source>
        <dbReference type="ARBA" id="ARBA00023136"/>
    </source>
</evidence>
<comment type="caution">
    <text evidence="6">Lacks conserved residue(s) required for the propagation of feature annotation.</text>
</comment>
<evidence type="ECO:0000256" key="6">
    <source>
        <dbReference type="HAMAP-Rule" id="MF_00165"/>
    </source>
</evidence>
<evidence type="ECO:0000256" key="8">
    <source>
        <dbReference type="SAM" id="Phobius"/>
    </source>
</evidence>
<dbReference type="InterPro" id="IPR027417">
    <property type="entry name" value="P-loop_NTPase"/>
</dbReference>
<proteinExistence type="inferred from homology"/>
<feature type="compositionally biased region" description="Basic and acidic residues" evidence="7">
    <location>
        <begin position="17"/>
        <end position="34"/>
    </location>
</feature>
<dbReference type="InterPro" id="IPR039430">
    <property type="entry name" value="Thymidylate_kin-like_dom"/>
</dbReference>
<evidence type="ECO:0000313" key="10">
    <source>
        <dbReference type="EMBL" id="MBB3050169.1"/>
    </source>
</evidence>
<dbReference type="GO" id="GO:0005524">
    <property type="term" value="F:ATP binding"/>
    <property type="evidence" value="ECO:0007669"/>
    <property type="project" value="UniProtKB-UniRule"/>
</dbReference>
<feature type="transmembrane region" description="Helical" evidence="8">
    <location>
        <begin position="71"/>
        <end position="93"/>
    </location>
</feature>